<accession>A0A329E7K1</accession>
<dbReference type="RefSeq" id="WP_112404084.1">
    <property type="nucleotide sequence ID" value="NZ_QLTR01000014.1"/>
</dbReference>
<protein>
    <submittedName>
        <fullName evidence="1">Uncharacterized protein</fullName>
    </submittedName>
</protein>
<evidence type="ECO:0000313" key="1">
    <source>
        <dbReference type="EMBL" id="RAS62638.1"/>
    </source>
</evidence>
<name>A0A329E7K1_VIBDI</name>
<dbReference type="EMBL" id="QLTR01000014">
    <property type="protein sequence ID" value="RAS62638.1"/>
    <property type="molecule type" value="Genomic_DNA"/>
</dbReference>
<dbReference type="Proteomes" id="UP000248729">
    <property type="component" value="Unassembled WGS sequence"/>
</dbReference>
<evidence type="ECO:0000313" key="2">
    <source>
        <dbReference type="Proteomes" id="UP000248729"/>
    </source>
</evidence>
<comment type="caution">
    <text evidence="1">The sequence shown here is derived from an EMBL/GenBank/DDBJ whole genome shotgun (WGS) entry which is preliminary data.</text>
</comment>
<gene>
    <name evidence="1" type="ORF">DET48_11432</name>
</gene>
<dbReference type="AlphaFoldDB" id="A0A329E7K1"/>
<reference evidence="1 2" key="1">
    <citation type="submission" date="2018-06" db="EMBL/GenBank/DDBJ databases">
        <title>Freshwater and sediment microbial communities from various areas in North America, analyzing microbe dynamics in response to fracking.</title>
        <authorList>
            <person name="Lamendella R."/>
        </authorList>
    </citation>
    <scope>NUCLEOTIDE SEQUENCE [LARGE SCALE GENOMIC DNA]</scope>
    <source>
        <strain evidence="1 2">99A</strain>
    </source>
</reference>
<sequence>MRYRRINLDGKSVTETRLAAANTLPGVLVNIDSSEEFAVVSALSGRIYVMHPASHQGLGISEAVPAGDSGVAEYVEEGRELALLCPAGAYKKDTPIKLGTAGKGAIGVEVTDVIIGYSQDEVTLTADDLIRVRFRSGV</sequence>
<proteinExistence type="predicted"/>
<organism evidence="1 2">
    <name type="scientific">Vibrio diazotrophicus</name>
    <dbReference type="NCBI Taxonomy" id="685"/>
    <lineage>
        <taxon>Bacteria</taxon>
        <taxon>Pseudomonadati</taxon>
        <taxon>Pseudomonadota</taxon>
        <taxon>Gammaproteobacteria</taxon>
        <taxon>Vibrionales</taxon>
        <taxon>Vibrionaceae</taxon>
        <taxon>Vibrio</taxon>
    </lineage>
</organism>